<proteinExistence type="predicted"/>
<dbReference type="EMBL" id="JAEQNB010000001">
    <property type="protein sequence ID" value="MBL0385599.1"/>
    <property type="molecule type" value="Genomic_DNA"/>
</dbReference>
<accession>A0ABS1J5P0</accession>
<feature type="signal peptide" evidence="1">
    <location>
        <begin position="1"/>
        <end position="20"/>
    </location>
</feature>
<dbReference type="PROSITE" id="PS51257">
    <property type="entry name" value="PROKAR_LIPOPROTEIN"/>
    <property type="match status" value="1"/>
</dbReference>
<gene>
    <name evidence="2" type="ORF">JJB07_02955</name>
</gene>
<dbReference type="RefSeq" id="WP_201630966.1">
    <property type="nucleotide sequence ID" value="NZ_JAEQNB010000001.1"/>
</dbReference>
<name>A0ABS1J5P0_9BACL</name>
<evidence type="ECO:0000313" key="3">
    <source>
        <dbReference type="Proteomes" id="UP000602284"/>
    </source>
</evidence>
<evidence type="ECO:0008006" key="4">
    <source>
        <dbReference type="Google" id="ProtNLM"/>
    </source>
</evidence>
<comment type="caution">
    <text evidence="2">The sequence shown here is derived from an EMBL/GenBank/DDBJ whole genome shotgun (WGS) entry which is preliminary data.</text>
</comment>
<feature type="chain" id="PRO_5046345524" description="Lipoprotein" evidence="1">
    <location>
        <begin position="21"/>
        <end position="70"/>
    </location>
</feature>
<reference evidence="2 3" key="1">
    <citation type="submission" date="2021-01" db="EMBL/GenBank/DDBJ databases">
        <title>Tumebacillus sp. strain ITR2 16S ribosomal RNA gene Genome sequencing and assembly.</title>
        <authorList>
            <person name="Kang M."/>
        </authorList>
    </citation>
    <scope>NUCLEOTIDE SEQUENCE [LARGE SCALE GENOMIC DNA]</scope>
    <source>
        <strain evidence="2 3">ITR2</strain>
    </source>
</reference>
<sequence length="70" mass="7326">MTKQALGLAFIATLSASLLAGCGSDNKQIAKPCQAGGNNNNSSQQATSLTGAGSTFVYPFFLWWLEQLAD</sequence>
<protein>
    <recommendedName>
        <fullName evidence="4">Lipoprotein</fullName>
    </recommendedName>
</protein>
<organism evidence="2 3">
    <name type="scientific">Tumebacillus amylolyticus</name>
    <dbReference type="NCBI Taxonomy" id="2801339"/>
    <lineage>
        <taxon>Bacteria</taxon>
        <taxon>Bacillati</taxon>
        <taxon>Bacillota</taxon>
        <taxon>Bacilli</taxon>
        <taxon>Bacillales</taxon>
        <taxon>Alicyclobacillaceae</taxon>
        <taxon>Tumebacillus</taxon>
    </lineage>
</organism>
<evidence type="ECO:0000256" key="1">
    <source>
        <dbReference type="SAM" id="SignalP"/>
    </source>
</evidence>
<dbReference type="Proteomes" id="UP000602284">
    <property type="component" value="Unassembled WGS sequence"/>
</dbReference>
<keyword evidence="3" id="KW-1185">Reference proteome</keyword>
<keyword evidence="1" id="KW-0732">Signal</keyword>
<evidence type="ECO:0000313" key="2">
    <source>
        <dbReference type="EMBL" id="MBL0385599.1"/>
    </source>
</evidence>